<keyword evidence="3" id="KW-0732">Signal</keyword>
<evidence type="ECO:0000256" key="3">
    <source>
        <dbReference type="SAM" id="SignalP"/>
    </source>
</evidence>
<protein>
    <submittedName>
        <fullName evidence="4">SCO family protein</fullName>
    </submittedName>
</protein>
<keyword evidence="2" id="KW-0812">Transmembrane</keyword>
<evidence type="ECO:0000256" key="2">
    <source>
        <dbReference type="SAM" id="Phobius"/>
    </source>
</evidence>
<dbReference type="RefSeq" id="WP_214296861.1">
    <property type="nucleotide sequence ID" value="NZ_JAHDYS010000004.1"/>
</dbReference>
<dbReference type="CDD" id="cd02968">
    <property type="entry name" value="SCO"/>
    <property type="match status" value="1"/>
</dbReference>
<organism evidence="4 5">
    <name type="scientific">Pelotalea chapellei</name>
    <dbReference type="NCBI Taxonomy" id="44671"/>
    <lineage>
        <taxon>Bacteria</taxon>
        <taxon>Pseudomonadati</taxon>
        <taxon>Thermodesulfobacteriota</taxon>
        <taxon>Desulfuromonadia</taxon>
        <taxon>Geobacterales</taxon>
        <taxon>Geobacteraceae</taxon>
        <taxon>Pelotalea</taxon>
    </lineage>
</organism>
<feature type="chain" id="PRO_5046386270" evidence="3">
    <location>
        <begin position="30"/>
        <end position="288"/>
    </location>
</feature>
<dbReference type="Gene3D" id="3.40.30.10">
    <property type="entry name" value="Glutaredoxin"/>
    <property type="match status" value="1"/>
</dbReference>
<name>A0ABS5U651_9BACT</name>
<proteinExistence type="inferred from homology"/>
<keyword evidence="5" id="KW-1185">Reference proteome</keyword>
<comment type="similarity">
    <text evidence="1">Belongs to the SCO1/2 family.</text>
</comment>
<dbReference type="PANTHER" id="PTHR12151">
    <property type="entry name" value="ELECTRON TRANSPORT PROTIN SCO1/SENC FAMILY MEMBER"/>
    <property type="match status" value="1"/>
</dbReference>
<dbReference type="InterPro" id="IPR036249">
    <property type="entry name" value="Thioredoxin-like_sf"/>
</dbReference>
<gene>
    <name evidence="4" type="ORF">KJB30_05080</name>
</gene>
<dbReference type="Proteomes" id="UP000784128">
    <property type="component" value="Unassembled WGS sequence"/>
</dbReference>
<keyword evidence="2" id="KW-1133">Transmembrane helix</keyword>
<evidence type="ECO:0000313" key="4">
    <source>
        <dbReference type="EMBL" id="MBT1071143.1"/>
    </source>
</evidence>
<reference evidence="4 5" key="1">
    <citation type="submission" date="2021-05" db="EMBL/GenBank/DDBJ databases">
        <title>The draft genome of Geobacter chapellei DSM 13688.</title>
        <authorList>
            <person name="Xu Z."/>
            <person name="Masuda Y."/>
            <person name="Itoh H."/>
            <person name="Senoo K."/>
        </authorList>
    </citation>
    <scope>NUCLEOTIDE SEQUENCE [LARGE SCALE GENOMIC DNA]</scope>
    <source>
        <strain evidence="4 5">DSM 13688</strain>
    </source>
</reference>
<dbReference type="EMBL" id="JAHDYS010000004">
    <property type="protein sequence ID" value="MBT1071143.1"/>
    <property type="molecule type" value="Genomic_DNA"/>
</dbReference>
<dbReference type="SUPFAM" id="SSF52833">
    <property type="entry name" value="Thioredoxin-like"/>
    <property type="match status" value="1"/>
</dbReference>
<evidence type="ECO:0000256" key="1">
    <source>
        <dbReference type="ARBA" id="ARBA00010996"/>
    </source>
</evidence>
<feature type="transmembrane region" description="Helical" evidence="2">
    <location>
        <begin position="243"/>
        <end position="268"/>
    </location>
</feature>
<accession>A0ABS5U651</accession>
<evidence type="ECO:0000313" key="5">
    <source>
        <dbReference type="Proteomes" id="UP000784128"/>
    </source>
</evidence>
<dbReference type="InterPro" id="IPR003782">
    <property type="entry name" value="SCO1/SenC"/>
</dbReference>
<sequence>MIMQLYNSGFRILVMLLVLLAVQSTVVPAQDQHDEHRHPLQQQDQSGVGLDERLGSKIPLNLVFRDEDGQAVTLAELIKGPTIILPVYYSCSNICNFLQGGLARVLPQLTARPGQDYRVLSISFDDTEAPFQAARAKRMHLASISTPFPETGWRFLPGDSESIHRLTSAVGYRFQRRGRDFIHPAASLIVSGDGTIVRYLYGTNFLAKDLSLALLEAREGKVGVTVAKMVEYCFSFDPHGKTYVFNLLRVSATVVILCAGSFLLFLILGGKRRKGKGDTRKRGDEKTG</sequence>
<feature type="signal peptide" evidence="3">
    <location>
        <begin position="1"/>
        <end position="29"/>
    </location>
</feature>
<comment type="caution">
    <text evidence="4">The sequence shown here is derived from an EMBL/GenBank/DDBJ whole genome shotgun (WGS) entry which is preliminary data.</text>
</comment>
<keyword evidence="2" id="KW-0472">Membrane</keyword>
<dbReference type="PANTHER" id="PTHR12151:SF8">
    <property type="entry name" value="THIOREDOXIN DOMAIN-CONTAINING PROTEIN"/>
    <property type="match status" value="1"/>
</dbReference>